<protein>
    <submittedName>
        <fullName evidence="1">Uncharacterized protein</fullName>
    </submittedName>
</protein>
<keyword evidence="2" id="KW-1185">Reference proteome</keyword>
<dbReference type="Proteomes" id="UP000244773">
    <property type="component" value="Segment"/>
</dbReference>
<gene>
    <name evidence="1" type="ORF">TetV_543</name>
</gene>
<proteinExistence type="predicted"/>
<sequence>MPVQQLLLYVNEYNIIPEIHHSDVTADWLYDGKISIDIGVPYALRHFWIKMIDDSGNSSIRYLGSYRTEDHTPPDVTGSLSNVSPLAHSLSFDYDIEDESGQITGAKFILTTTPSQPTYQYIDDNGDVIDVQSTNLVVSGLDEQTEYYGWIAVSDAADNKTVAGVGSAETSWAFSNVEYLQGNSNVYVASGFTTDYSNVDFTFFVSETQLDASTAIAISETSGCNLSELSIIDNPAGSYIDLSVEGSNLVVTQTYDGTTLDGNVDTLYPYLVSSGAGTYAVDIPLESLQFN</sequence>
<evidence type="ECO:0000313" key="1">
    <source>
        <dbReference type="EMBL" id="AUF82625.1"/>
    </source>
</evidence>
<accession>A0A2P0VP00</accession>
<reference evidence="1" key="1">
    <citation type="journal article" date="2018" name="Virology">
        <title>A giant virus infecting green algae encodes key fermentation genes.</title>
        <authorList>
            <person name="Schvarcz C.R."/>
            <person name="Steward G.F."/>
        </authorList>
    </citation>
    <scope>NUCLEOTIDE SEQUENCE [LARGE SCALE GENOMIC DNA]</scope>
</reference>
<dbReference type="EMBL" id="KY322437">
    <property type="protein sequence ID" value="AUF82625.1"/>
    <property type="molecule type" value="Genomic_DNA"/>
</dbReference>
<evidence type="ECO:0000313" key="2">
    <source>
        <dbReference type="Proteomes" id="UP000244773"/>
    </source>
</evidence>
<organism evidence="1">
    <name type="scientific">Tetraselmis virus 1</name>
    <dbReference type="NCBI Taxonomy" id="2060617"/>
    <lineage>
        <taxon>Viruses</taxon>
        <taxon>Varidnaviria</taxon>
        <taxon>Bamfordvirae</taxon>
        <taxon>Nucleocytoviricota</taxon>
        <taxon>Megaviricetes</taxon>
        <taxon>Imitervirales</taxon>
        <taxon>Allomimiviridae</taxon>
        <taxon>Oceanusvirus</taxon>
        <taxon>Oceanusvirus kaneohense</taxon>
    </lineage>
</organism>
<name>A0A2P0VP00_9VIRU</name>